<dbReference type="GO" id="GO:0008233">
    <property type="term" value="F:peptidase activity"/>
    <property type="evidence" value="ECO:0007669"/>
    <property type="project" value="UniProtKB-KW"/>
</dbReference>
<evidence type="ECO:0000256" key="7">
    <source>
        <dbReference type="ARBA" id="ARBA00022759"/>
    </source>
</evidence>
<evidence type="ECO:0000256" key="5">
    <source>
        <dbReference type="ARBA" id="ARBA00022695"/>
    </source>
</evidence>
<dbReference type="CDD" id="cd01647">
    <property type="entry name" value="RT_LTR"/>
    <property type="match status" value="1"/>
</dbReference>
<proteinExistence type="inferred from homology"/>
<evidence type="ECO:0000313" key="12">
    <source>
        <dbReference type="Proteomes" id="UP001529510"/>
    </source>
</evidence>
<accession>A0ABD0RHK6</accession>
<evidence type="ECO:0000256" key="9">
    <source>
        <dbReference type="ARBA" id="ARBA00022918"/>
    </source>
</evidence>
<keyword evidence="8" id="KW-0378">Hydrolase</keyword>
<dbReference type="Gene3D" id="3.10.10.10">
    <property type="entry name" value="HIV Type 1 Reverse Transcriptase, subunit A, domain 1"/>
    <property type="match status" value="1"/>
</dbReference>
<dbReference type="Proteomes" id="UP001529510">
    <property type="component" value="Unassembled WGS sequence"/>
</dbReference>
<evidence type="ECO:0000256" key="4">
    <source>
        <dbReference type="ARBA" id="ARBA00022679"/>
    </source>
</evidence>
<name>A0ABD0RHK6_CIRMR</name>
<dbReference type="Pfam" id="PF00078">
    <property type="entry name" value="RVT_1"/>
    <property type="match status" value="1"/>
</dbReference>
<keyword evidence="9" id="KW-0695">RNA-directed DNA polymerase</keyword>
<feature type="non-terminal residue" evidence="11">
    <location>
        <position position="317"/>
    </location>
</feature>
<organism evidence="11 12">
    <name type="scientific">Cirrhinus mrigala</name>
    <name type="common">Mrigala</name>
    <dbReference type="NCBI Taxonomy" id="683832"/>
    <lineage>
        <taxon>Eukaryota</taxon>
        <taxon>Metazoa</taxon>
        <taxon>Chordata</taxon>
        <taxon>Craniata</taxon>
        <taxon>Vertebrata</taxon>
        <taxon>Euteleostomi</taxon>
        <taxon>Actinopterygii</taxon>
        <taxon>Neopterygii</taxon>
        <taxon>Teleostei</taxon>
        <taxon>Ostariophysi</taxon>
        <taxon>Cypriniformes</taxon>
        <taxon>Cyprinidae</taxon>
        <taxon>Labeoninae</taxon>
        <taxon>Labeonini</taxon>
        <taxon>Cirrhinus</taxon>
    </lineage>
</organism>
<keyword evidence="5" id="KW-0548">Nucleotidyltransferase</keyword>
<dbReference type="EC" id="3.1.26.4" evidence="2"/>
<keyword evidence="6" id="KW-0540">Nuclease</keyword>
<dbReference type="FunFam" id="3.10.10.10:FF:000007">
    <property type="entry name" value="Retrovirus-related Pol polyprotein from transposon 17.6-like Protein"/>
    <property type="match status" value="1"/>
</dbReference>
<dbReference type="EMBL" id="JAMKFB020000003">
    <property type="protein sequence ID" value="KAL0197560.1"/>
    <property type="molecule type" value="Genomic_DNA"/>
</dbReference>
<protein>
    <recommendedName>
        <fullName evidence="2">ribonuclease H</fullName>
        <ecNumber evidence="2">3.1.26.4</ecNumber>
    </recommendedName>
</protein>
<keyword evidence="3" id="KW-0645">Protease</keyword>
<dbReference type="SUPFAM" id="SSF56672">
    <property type="entry name" value="DNA/RNA polymerases"/>
    <property type="match status" value="1"/>
</dbReference>
<evidence type="ECO:0000256" key="8">
    <source>
        <dbReference type="ARBA" id="ARBA00022801"/>
    </source>
</evidence>
<dbReference type="PANTHER" id="PTHR24559:SF435">
    <property type="entry name" value="RIBONUCLEASE H"/>
    <property type="match status" value="1"/>
</dbReference>
<gene>
    <name evidence="11" type="ORF">M9458_006100</name>
</gene>
<feature type="domain" description="Reverse transcriptase" evidence="10">
    <location>
        <begin position="194"/>
        <end position="317"/>
    </location>
</feature>
<dbReference type="InterPro" id="IPR000477">
    <property type="entry name" value="RT_dom"/>
</dbReference>
<dbReference type="InterPro" id="IPR043502">
    <property type="entry name" value="DNA/RNA_pol_sf"/>
</dbReference>
<feature type="non-terminal residue" evidence="11">
    <location>
        <position position="1"/>
    </location>
</feature>
<dbReference type="GO" id="GO:0006508">
    <property type="term" value="P:proteolysis"/>
    <property type="evidence" value="ECO:0007669"/>
    <property type="project" value="UniProtKB-KW"/>
</dbReference>
<evidence type="ECO:0000256" key="2">
    <source>
        <dbReference type="ARBA" id="ARBA00012180"/>
    </source>
</evidence>
<dbReference type="AlphaFoldDB" id="A0ABD0RHK6"/>
<dbReference type="GO" id="GO:0003964">
    <property type="term" value="F:RNA-directed DNA polymerase activity"/>
    <property type="evidence" value="ECO:0007669"/>
    <property type="project" value="UniProtKB-KW"/>
</dbReference>
<evidence type="ECO:0000259" key="10">
    <source>
        <dbReference type="PROSITE" id="PS50878"/>
    </source>
</evidence>
<dbReference type="Pfam" id="PF03539">
    <property type="entry name" value="Spuma_A9PTase"/>
    <property type="match status" value="1"/>
</dbReference>
<dbReference type="InterPro" id="IPR001641">
    <property type="entry name" value="Spumavirus_A9"/>
</dbReference>
<comment type="caution">
    <text evidence="11">The sequence shown here is derived from an EMBL/GenBank/DDBJ whole genome shotgun (WGS) entry which is preliminary data.</text>
</comment>
<dbReference type="GO" id="GO:0004523">
    <property type="term" value="F:RNA-DNA hybrid ribonuclease activity"/>
    <property type="evidence" value="ECO:0007669"/>
    <property type="project" value="UniProtKB-EC"/>
</dbReference>
<dbReference type="InterPro" id="IPR043128">
    <property type="entry name" value="Rev_trsase/Diguanyl_cyclase"/>
</dbReference>
<dbReference type="PANTHER" id="PTHR24559">
    <property type="entry name" value="TRANSPOSON TY3-I GAG-POL POLYPROTEIN"/>
    <property type="match status" value="1"/>
</dbReference>
<evidence type="ECO:0000256" key="1">
    <source>
        <dbReference type="ARBA" id="ARBA00010879"/>
    </source>
</evidence>
<keyword evidence="7" id="KW-0255">Endonuclease</keyword>
<evidence type="ECO:0000256" key="3">
    <source>
        <dbReference type="ARBA" id="ARBA00022670"/>
    </source>
</evidence>
<reference evidence="11 12" key="1">
    <citation type="submission" date="2024-05" db="EMBL/GenBank/DDBJ databases">
        <title>Genome sequencing and assembly of Indian major carp, Cirrhinus mrigala (Hamilton, 1822).</title>
        <authorList>
            <person name="Mohindra V."/>
            <person name="Chowdhury L.M."/>
            <person name="Lal K."/>
            <person name="Jena J.K."/>
        </authorList>
    </citation>
    <scope>NUCLEOTIDE SEQUENCE [LARGE SCALE GENOMIC DNA]</scope>
    <source>
        <strain evidence="11">CM1030</strain>
        <tissue evidence="11">Blood</tissue>
    </source>
</reference>
<dbReference type="FunFam" id="3.10.10.10:FF:000002">
    <property type="entry name" value="Retrovirus-related Pol polyprotein from transposon 17.6-like protein"/>
    <property type="match status" value="1"/>
</dbReference>
<dbReference type="PROSITE" id="PS50878">
    <property type="entry name" value="RT_POL"/>
    <property type="match status" value="1"/>
</dbReference>
<evidence type="ECO:0000313" key="11">
    <source>
        <dbReference type="EMBL" id="KAL0197560.1"/>
    </source>
</evidence>
<dbReference type="InterPro" id="IPR053134">
    <property type="entry name" value="RNA-dir_DNA_polymerase"/>
</dbReference>
<keyword evidence="12" id="KW-1185">Reference proteome</keyword>
<evidence type="ECO:0000256" key="6">
    <source>
        <dbReference type="ARBA" id="ARBA00022722"/>
    </source>
</evidence>
<dbReference type="Gene3D" id="3.30.70.270">
    <property type="match status" value="1"/>
</dbReference>
<keyword evidence="4" id="KW-0808">Transferase</keyword>
<sequence>SSAVTLEPILIPAKSQMNILAKIQANIGEKEFACNYVGLLDPEIQSVPGLFVACTVISVKADVTCVRAMNLTNEDCHVPCGTMLGEVHSLVTQPGEEFTIQEPTVAQIQTHMDPCPKSKVDLSQSALNSEEQSQLETLISKYSDVFSVDDYDYGHTDLVKHTIRTGDAQPIRQRAYRTSPHIRAEIDRQVQQLLSHDVIEESCSPWASPVVLVKKRDGSYRFCIDFRKLNAVTVKDSYPLPRASDALDSLAGAHWFSTMDLSSGYWQVELDPSDREKTAFNTGSALYQFEVMPMGLTNAPPTFQRLMELVLRGLHWK</sequence>
<comment type="similarity">
    <text evidence="1">Belongs to the beta type-B retroviral polymerase family. HERV class-II K(HML-2) pol subfamily.</text>
</comment>